<evidence type="ECO:0000256" key="2">
    <source>
        <dbReference type="ARBA" id="ARBA00022692"/>
    </source>
</evidence>
<evidence type="ECO:0000313" key="8">
    <source>
        <dbReference type="EMBL" id="JAG16756.1"/>
    </source>
</evidence>
<dbReference type="EMBL" id="GBHO01036952">
    <property type="protein sequence ID" value="JAG06652.1"/>
    <property type="molecule type" value="Transcribed_RNA"/>
</dbReference>
<dbReference type="EMBL" id="GBHO01015681">
    <property type="protein sequence ID" value="JAG27923.1"/>
    <property type="molecule type" value="Transcribed_RNA"/>
</dbReference>
<keyword evidence="3 5" id="KW-1133">Transmembrane helix</keyword>
<dbReference type="EMBL" id="GBHO01008391">
    <property type="protein sequence ID" value="JAG35213.1"/>
    <property type="molecule type" value="Transcribed_RNA"/>
</dbReference>
<evidence type="ECO:0000313" key="11">
    <source>
        <dbReference type="EMBL" id="JAG27916.1"/>
    </source>
</evidence>
<dbReference type="PANTHER" id="PTHR19229:SF262">
    <property type="entry name" value="TRANSPORTER, PUTATIVE-RELATED"/>
    <property type="match status" value="1"/>
</dbReference>
<evidence type="ECO:0000313" key="7">
    <source>
        <dbReference type="EMBL" id="JAG06652.1"/>
    </source>
</evidence>
<sequence>MIVLSFLFPVSQMTKRVVIEKELRIREAMLIMGVSESVMYSAWLIIYAIQFLFVSLVMTIILAVTSLKGCNFGFIFLSIYFFTLSTITLSGLIATFFTKARLASMLAPLIYFLLAIPLFTLNNANSATKSSILVLSPSALSVSFSIMF</sequence>
<evidence type="ECO:0000256" key="1">
    <source>
        <dbReference type="ARBA" id="ARBA00004141"/>
    </source>
</evidence>
<dbReference type="EMBL" id="GBHO01015688">
    <property type="protein sequence ID" value="JAG27916.1"/>
    <property type="molecule type" value="Transcribed_RNA"/>
</dbReference>
<dbReference type="EMBL" id="GBHO01015685">
    <property type="protein sequence ID" value="JAG27919.1"/>
    <property type="molecule type" value="Transcribed_RNA"/>
</dbReference>
<dbReference type="EMBL" id="GBHO01008392">
    <property type="protein sequence ID" value="JAG35212.1"/>
    <property type="molecule type" value="Transcribed_RNA"/>
</dbReference>
<evidence type="ECO:0000313" key="12">
    <source>
        <dbReference type="EMBL" id="JAG27919.1"/>
    </source>
</evidence>
<evidence type="ECO:0000256" key="5">
    <source>
        <dbReference type="SAM" id="Phobius"/>
    </source>
</evidence>
<dbReference type="AlphaFoldDB" id="A0A0A9YQ97"/>
<proteinExistence type="predicted"/>
<dbReference type="InterPro" id="IPR013525">
    <property type="entry name" value="ABC2_TM"/>
</dbReference>
<evidence type="ECO:0000313" key="16">
    <source>
        <dbReference type="EMBL" id="JAG35215.1"/>
    </source>
</evidence>
<evidence type="ECO:0000313" key="14">
    <source>
        <dbReference type="EMBL" id="JAG35212.1"/>
    </source>
</evidence>
<dbReference type="GO" id="GO:0140359">
    <property type="term" value="F:ABC-type transporter activity"/>
    <property type="evidence" value="ECO:0007669"/>
    <property type="project" value="InterPro"/>
</dbReference>
<dbReference type="EMBL" id="GBHO01020074">
    <property type="protein sequence ID" value="JAG23530.1"/>
    <property type="molecule type" value="Transcribed_RNA"/>
</dbReference>
<feature type="domain" description="ABC-2 type transporter transmembrane" evidence="6">
    <location>
        <begin position="2"/>
        <end position="129"/>
    </location>
</feature>
<dbReference type="GO" id="GO:0005319">
    <property type="term" value="F:lipid transporter activity"/>
    <property type="evidence" value="ECO:0007669"/>
    <property type="project" value="TreeGrafter"/>
</dbReference>
<accession>A0A0A9YQ97</accession>
<dbReference type="EMBL" id="GBHO01020080">
    <property type="protein sequence ID" value="JAG23524.1"/>
    <property type="molecule type" value="Transcribed_RNA"/>
</dbReference>
<keyword evidence="4 5" id="KW-0472">Membrane</keyword>
<dbReference type="PANTHER" id="PTHR19229">
    <property type="entry name" value="ATP-BINDING CASSETTE TRANSPORTER SUBFAMILY A ABCA"/>
    <property type="match status" value="1"/>
</dbReference>
<evidence type="ECO:0000313" key="17">
    <source>
        <dbReference type="EMBL" id="JAG35218.1"/>
    </source>
</evidence>
<evidence type="ECO:0000313" key="15">
    <source>
        <dbReference type="EMBL" id="JAG35213.1"/>
    </source>
</evidence>
<feature type="transmembrane region" description="Helical" evidence="5">
    <location>
        <begin position="72"/>
        <end position="96"/>
    </location>
</feature>
<dbReference type="EMBL" id="GBHO01008389">
    <property type="protein sequence ID" value="JAG35215.1"/>
    <property type="molecule type" value="Transcribed_RNA"/>
</dbReference>
<gene>
    <name evidence="14" type="primary">ABCA1_30</name>
    <name evidence="10" type="synonym">ABCA1_11</name>
    <name evidence="9" type="synonym">ABCA1_13</name>
    <name evidence="7" type="synonym">ABCA1_18</name>
    <name evidence="13" type="synonym">ABCA1_23</name>
    <name evidence="8" type="synonym">ABCA1_3</name>
    <name evidence="17" type="synonym">ABCA1_31</name>
    <name evidence="12" type="synonym">ABCA1_34</name>
    <name evidence="11" type="synonym">ABCA1_36</name>
    <name evidence="16" type="synonym">ABCA1_39</name>
    <name evidence="15" type="synonym">ABCA1_7</name>
    <name evidence="13" type="ORF">CM83_55453</name>
    <name evidence="12" type="ORF">CM83_55463</name>
    <name evidence="11" type="ORF">CM83_55466</name>
    <name evidence="9" type="ORF">CM83_55474</name>
    <name evidence="10" type="ORF">CM83_55477</name>
    <name evidence="7" type="ORF">CM83_55508</name>
    <name evidence="16" type="ORF">CM83_55516</name>
    <name evidence="17" type="ORF">CM83_55518</name>
    <name evidence="14" type="ORF">CM83_55522</name>
    <name evidence="15" type="ORF">CM83_55530</name>
    <name evidence="8" type="ORF">CM83_55540</name>
</gene>
<evidence type="ECO:0000313" key="9">
    <source>
        <dbReference type="EMBL" id="JAG23524.1"/>
    </source>
</evidence>
<dbReference type="EMBL" id="GBHO01026848">
    <property type="protein sequence ID" value="JAG16756.1"/>
    <property type="molecule type" value="Transcribed_RNA"/>
</dbReference>
<feature type="transmembrane region" description="Helical" evidence="5">
    <location>
        <begin position="40"/>
        <end position="65"/>
    </location>
</feature>
<reference evidence="14" key="2">
    <citation type="submission" date="2014-07" db="EMBL/GenBank/DDBJ databases">
        <authorList>
            <person name="Hull J."/>
        </authorList>
    </citation>
    <scope>NUCLEOTIDE SEQUENCE</scope>
</reference>
<dbReference type="EMBL" id="GBHO01008386">
    <property type="protein sequence ID" value="JAG35218.1"/>
    <property type="molecule type" value="Transcribed_RNA"/>
</dbReference>
<comment type="subcellular location">
    <subcellularLocation>
        <location evidence="1">Membrane</location>
        <topology evidence="1">Multi-pass membrane protein</topology>
    </subcellularLocation>
</comment>
<dbReference type="InterPro" id="IPR026082">
    <property type="entry name" value="ABCA"/>
</dbReference>
<protein>
    <submittedName>
        <fullName evidence="14">ABC transporter A family member 1</fullName>
    </submittedName>
</protein>
<feature type="transmembrane region" description="Helical" evidence="5">
    <location>
        <begin position="102"/>
        <end position="121"/>
    </location>
</feature>
<evidence type="ECO:0000259" key="6">
    <source>
        <dbReference type="Pfam" id="PF12698"/>
    </source>
</evidence>
<evidence type="ECO:0000313" key="13">
    <source>
        <dbReference type="EMBL" id="JAG27923.1"/>
    </source>
</evidence>
<evidence type="ECO:0000256" key="4">
    <source>
        <dbReference type="ARBA" id="ARBA00023136"/>
    </source>
</evidence>
<keyword evidence="2 5" id="KW-0812">Transmembrane</keyword>
<dbReference type="Pfam" id="PF12698">
    <property type="entry name" value="ABC2_membrane_3"/>
    <property type="match status" value="1"/>
</dbReference>
<evidence type="ECO:0000256" key="3">
    <source>
        <dbReference type="ARBA" id="ARBA00022989"/>
    </source>
</evidence>
<name>A0A0A9YQ97_LYGHE</name>
<evidence type="ECO:0000313" key="10">
    <source>
        <dbReference type="EMBL" id="JAG23530.1"/>
    </source>
</evidence>
<reference evidence="14" key="1">
    <citation type="journal article" date="2014" name="PLoS ONE">
        <title>Transcriptome-Based Identification of ABC Transporters in the Western Tarnished Plant Bug Lygus hesperus.</title>
        <authorList>
            <person name="Hull J.J."/>
            <person name="Chaney K."/>
            <person name="Geib S.M."/>
            <person name="Fabrick J.A."/>
            <person name="Brent C.S."/>
            <person name="Walsh D."/>
            <person name="Lavine L.C."/>
        </authorList>
    </citation>
    <scope>NUCLEOTIDE SEQUENCE</scope>
</reference>
<dbReference type="GO" id="GO:0016020">
    <property type="term" value="C:membrane"/>
    <property type="evidence" value="ECO:0007669"/>
    <property type="project" value="UniProtKB-SubCell"/>
</dbReference>
<organism evidence="14">
    <name type="scientific">Lygus hesperus</name>
    <name type="common">Western plant bug</name>
    <dbReference type="NCBI Taxonomy" id="30085"/>
    <lineage>
        <taxon>Eukaryota</taxon>
        <taxon>Metazoa</taxon>
        <taxon>Ecdysozoa</taxon>
        <taxon>Arthropoda</taxon>
        <taxon>Hexapoda</taxon>
        <taxon>Insecta</taxon>
        <taxon>Pterygota</taxon>
        <taxon>Neoptera</taxon>
        <taxon>Paraneoptera</taxon>
        <taxon>Hemiptera</taxon>
        <taxon>Heteroptera</taxon>
        <taxon>Panheteroptera</taxon>
        <taxon>Cimicomorpha</taxon>
        <taxon>Miridae</taxon>
        <taxon>Mirini</taxon>
        <taxon>Lygus</taxon>
    </lineage>
</organism>